<dbReference type="EMBL" id="CP073347">
    <property type="protein sequence ID" value="UTW11352.1"/>
    <property type="molecule type" value="Genomic_DNA"/>
</dbReference>
<evidence type="ECO:0000256" key="1">
    <source>
        <dbReference type="ARBA" id="ARBA00022741"/>
    </source>
</evidence>
<sequence length="382" mass="43296">MTPSQRYHAHFSDANFVADAAQLGALEKIDQLFASLMQPRRLRRAPTPRGLYLWGPVGRGKTLLMDLFHAALPTGFALRLHFHRFMDRIHEALARESGNPDPLRRIARQLAREHSVLCFDEFQVSDIGDAMLLARLLDELLRQGVVLVATSNLPPADLYRDGLQRQRFVPAIRLLEQHTRVHALDGGQDHRRHAPALANVVMMAPADKQLRLHFSQACKIPLEQIDPSGQGVIQLCNRTIPVRAQRDGVIWLNFNALCLGPRSSRDYIELARRFHTVLLSDVPVFHGPVREGIKARGTEDGSFTPSSTGDRQVRWSAMDDPARRFISLVDELYDRNVKLYLSVQAPLDALYENGKLEFEFRRTLSRLIEMQSGSYLGRAHLP</sequence>
<dbReference type="PANTHER" id="PTHR12169:SF6">
    <property type="entry name" value="AFG1-LIKE ATPASE"/>
    <property type="match status" value="1"/>
</dbReference>
<organism evidence="4 5">
    <name type="scientific">Marinobacterium rhizophilum</name>
    <dbReference type="NCBI Taxonomy" id="420402"/>
    <lineage>
        <taxon>Bacteria</taxon>
        <taxon>Pseudomonadati</taxon>
        <taxon>Pseudomonadota</taxon>
        <taxon>Gammaproteobacteria</taxon>
        <taxon>Oceanospirillales</taxon>
        <taxon>Oceanospirillaceae</taxon>
        <taxon>Marinobacterium</taxon>
    </lineage>
</organism>
<protein>
    <submittedName>
        <fullName evidence="4">AFG1 family ATPase</fullName>
    </submittedName>
</protein>
<dbReference type="InterPro" id="IPR027417">
    <property type="entry name" value="P-loop_NTPase"/>
</dbReference>
<accession>A0ABY5HG68</accession>
<name>A0ABY5HG68_9GAMM</name>
<evidence type="ECO:0000313" key="5">
    <source>
        <dbReference type="Proteomes" id="UP001058461"/>
    </source>
</evidence>
<dbReference type="SUPFAM" id="SSF52540">
    <property type="entry name" value="P-loop containing nucleoside triphosphate hydrolases"/>
    <property type="match status" value="1"/>
</dbReference>
<dbReference type="Gene3D" id="3.40.50.300">
    <property type="entry name" value="P-loop containing nucleotide triphosphate hydrolases"/>
    <property type="match status" value="1"/>
</dbReference>
<keyword evidence="5" id="KW-1185">Reference proteome</keyword>
<dbReference type="SMART" id="SM00382">
    <property type="entry name" value="AAA"/>
    <property type="match status" value="1"/>
</dbReference>
<keyword evidence="1" id="KW-0547">Nucleotide-binding</keyword>
<reference evidence="4" key="1">
    <citation type="submission" date="2021-04" db="EMBL/GenBank/DDBJ databases">
        <title>Oceanospirillales bacteria with DddD are important DMSP degraders in coastal seawater.</title>
        <authorList>
            <person name="Liu J."/>
        </authorList>
    </citation>
    <scope>NUCLEOTIDE SEQUENCE</scope>
    <source>
        <strain evidence="4">D13-1</strain>
    </source>
</reference>
<feature type="domain" description="AAA+ ATPase" evidence="3">
    <location>
        <begin position="47"/>
        <end position="173"/>
    </location>
</feature>
<evidence type="ECO:0000259" key="3">
    <source>
        <dbReference type="SMART" id="SM00382"/>
    </source>
</evidence>
<dbReference type="InterPro" id="IPR003593">
    <property type="entry name" value="AAA+_ATPase"/>
</dbReference>
<dbReference type="RefSeq" id="WP_255853393.1">
    <property type="nucleotide sequence ID" value="NZ_CP073347.1"/>
</dbReference>
<proteinExistence type="predicted"/>
<dbReference type="PANTHER" id="PTHR12169">
    <property type="entry name" value="ATPASE N2B"/>
    <property type="match status" value="1"/>
</dbReference>
<gene>
    <name evidence="4" type="ORF">KDW95_19115</name>
</gene>
<dbReference type="InterPro" id="IPR005654">
    <property type="entry name" value="ATPase_AFG1-like"/>
</dbReference>
<evidence type="ECO:0000256" key="2">
    <source>
        <dbReference type="ARBA" id="ARBA00022840"/>
    </source>
</evidence>
<dbReference type="Pfam" id="PF03969">
    <property type="entry name" value="AFG1_ATPase"/>
    <property type="match status" value="2"/>
</dbReference>
<dbReference type="NCBIfam" id="NF040713">
    <property type="entry name" value="ZapE"/>
    <property type="match status" value="1"/>
</dbReference>
<evidence type="ECO:0000313" key="4">
    <source>
        <dbReference type="EMBL" id="UTW11352.1"/>
    </source>
</evidence>
<keyword evidence="2" id="KW-0067">ATP-binding</keyword>
<dbReference type="CDD" id="cd00009">
    <property type="entry name" value="AAA"/>
    <property type="match status" value="1"/>
</dbReference>
<dbReference type="Proteomes" id="UP001058461">
    <property type="component" value="Chromosome"/>
</dbReference>